<name>A0A926NQ21_9SPHI</name>
<dbReference type="Proteomes" id="UP000619078">
    <property type="component" value="Unassembled WGS sequence"/>
</dbReference>
<comment type="caution">
    <text evidence="2">The sequence shown here is derived from an EMBL/GenBank/DDBJ whole genome shotgun (WGS) entry which is preliminary data.</text>
</comment>
<keyword evidence="1" id="KW-0812">Transmembrane</keyword>
<sequence length="257" mass="28713">MNMQDKEIDQLFRSEFEDFETEPSTKVWGNVTRELDTVKRRNTWLPYLSMAASILLVVALGWYFIPRDNTKTKKQDQIAKAPNNKPAKAIIAPAKDITPGTEQIPMITNRVAYKAVTPRTMKQVARPIIEEDSMVQKAAEIKPAEQLAQNVQRNPEITTPVVPGIETALTARAEVSGEPAFTTRQPVAAAQDPKTNKVLAAMPVKKHRINTFGDLINVVVSKVDKRKDKIIEFSSTDEDESTISAVNLGFVKIKKQD</sequence>
<keyword evidence="1" id="KW-0472">Membrane</keyword>
<feature type="transmembrane region" description="Helical" evidence="1">
    <location>
        <begin position="44"/>
        <end position="65"/>
    </location>
</feature>
<keyword evidence="3" id="KW-1185">Reference proteome</keyword>
<evidence type="ECO:0000313" key="2">
    <source>
        <dbReference type="EMBL" id="MBD1392587.1"/>
    </source>
</evidence>
<dbReference type="EMBL" id="JACWMX010000002">
    <property type="protein sequence ID" value="MBD1392587.1"/>
    <property type="molecule type" value="Genomic_DNA"/>
</dbReference>
<protein>
    <submittedName>
        <fullName evidence="2">Uncharacterized protein</fullName>
    </submittedName>
</protein>
<dbReference type="RefSeq" id="WP_191161672.1">
    <property type="nucleotide sequence ID" value="NZ_JACWMX010000002.1"/>
</dbReference>
<evidence type="ECO:0000256" key="1">
    <source>
        <dbReference type="SAM" id="Phobius"/>
    </source>
</evidence>
<dbReference type="AlphaFoldDB" id="A0A926NQ21"/>
<gene>
    <name evidence="2" type="ORF">IDJ76_05725</name>
</gene>
<evidence type="ECO:0000313" key="3">
    <source>
        <dbReference type="Proteomes" id="UP000619078"/>
    </source>
</evidence>
<organism evidence="2 3">
    <name type="scientific">Mucilaginibacter glaciei</name>
    <dbReference type="NCBI Taxonomy" id="2772109"/>
    <lineage>
        <taxon>Bacteria</taxon>
        <taxon>Pseudomonadati</taxon>
        <taxon>Bacteroidota</taxon>
        <taxon>Sphingobacteriia</taxon>
        <taxon>Sphingobacteriales</taxon>
        <taxon>Sphingobacteriaceae</taxon>
        <taxon>Mucilaginibacter</taxon>
    </lineage>
</organism>
<proteinExistence type="predicted"/>
<reference evidence="2" key="1">
    <citation type="submission" date="2020-09" db="EMBL/GenBank/DDBJ databases">
        <title>Novel species of Mucilaginibacter isolated from a glacier on the Tibetan Plateau.</title>
        <authorList>
            <person name="Liu Q."/>
            <person name="Xin Y.-H."/>
        </authorList>
    </citation>
    <scope>NUCLEOTIDE SEQUENCE</scope>
    <source>
        <strain evidence="2">ZB1P21</strain>
    </source>
</reference>
<keyword evidence="1" id="KW-1133">Transmembrane helix</keyword>
<accession>A0A926NQ21</accession>